<comment type="caution">
    <text evidence="7">The sequence shown here is derived from an EMBL/GenBank/DDBJ whole genome shotgun (WGS) entry which is preliminary data.</text>
</comment>
<evidence type="ECO:0000313" key="7">
    <source>
        <dbReference type="EMBL" id="MBE1494082.1"/>
    </source>
</evidence>
<dbReference type="Pfam" id="PF00293">
    <property type="entry name" value="NUDIX"/>
    <property type="match status" value="1"/>
</dbReference>
<feature type="domain" description="Nudix hydrolase" evidence="6">
    <location>
        <begin position="8"/>
        <end position="151"/>
    </location>
</feature>
<evidence type="ECO:0000313" key="8">
    <source>
        <dbReference type="Proteomes" id="UP000631670"/>
    </source>
</evidence>
<keyword evidence="4" id="KW-0460">Magnesium</keyword>
<evidence type="ECO:0000256" key="1">
    <source>
        <dbReference type="ARBA" id="ARBA00001946"/>
    </source>
</evidence>
<evidence type="ECO:0000256" key="3">
    <source>
        <dbReference type="ARBA" id="ARBA00022801"/>
    </source>
</evidence>
<dbReference type="PROSITE" id="PS51462">
    <property type="entry name" value="NUDIX"/>
    <property type="match status" value="1"/>
</dbReference>
<dbReference type="InterPro" id="IPR020476">
    <property type="entry name" value="Nudix_hydrolase"/>
</dbReference>
<keyword evidence="8" id="KW-1185">Reference proteome</keyword>
<dbReference type="InterPro" id="IPR020084">
    <property type="entry name" value="NUDIX_hydrolase_CS"/>
</dbReference>
<dbReference type="Gene3D" id="3.90.79.10">
    <property type="entry name" value="Nucleoside Triphosphate Pyrophosphohydrolase"/>
    <property type="match status" value="1"/>
</dbReference>
<dbReference type="InterPro" id="IPR015797">
    <property type="entry name" value="NUDIX_hydrolase-like_dom_sf"/>
</dbReference>
<reference evidence="7 8" key="1">
    <citation type="submission" date="2020-10" db="EMBL/GenBank/DDBJ databases">
        <title>Sequencing the genomes of 1000 actinobacteria strains.</title>
        <authorList>
            <person name="Klenk H.-P."/>
        </authorList>
    </citation>
    <scope>NUCLEOTIDE SEQUENCE [LARGE SCALE GENOMIC DNA]</scope>
    <source>
        <strain evidence="7 8">DSM 44653</strain>
    </source>
</reference>
<dbReference type="EMBL" id="JADBEG010000001">
    <property type="protein sequence ID" value="MBE1494082.1"/>
    <property type="molecule type" value="Genomic_DNA"/>
</dbReference>
<dbReference type="PANTHER" id="PTHR43046">
    <property type="entry name" value="GDP-MANNOSE MANNOSYL HYDROLASE"/>
    <property type="match status" value="1"/>
</dbReference>
<comment type="similarity">
    <text evidence="2 5">Belongs to the Nudix hydrolase family.</text>
</comment>
<evidence type="ECO:0000256" key="5">
    <source>
        <dbReference type="RuleBase" id="RU003476"/>
    </source>
</evidence>
<dbReference type="PROSITE" id="PS00893">
    <property type="entry name" value="NUDIX_BOX"/>
    <property type="match status" value="1"/>
</dbReference>
<evidence type="ECO:0000259" key="6">
    <source>
        <dbReference type="PROSITE" id="PS51462"/>
    </source>
</evidence>
<organism evidence="7 8">
    <name type="scientific">Amycolatopsis lexingtonensis</name>
    <dbReference type="NCBI Taxonomy" id="218822"/>
    <lineage>
        <taxon>Bacteria</taxon>
        <taxon>Bacillati</taxon>
        <taxon>Actinomycetota</taxon>
        <taxon>Actinomycetes</taxon>
        <taxon>Pseudonocardiales</taxon>
        <taxon>Pseudonocardiaceae</taxon>
        <taxon>Amycolatopsis</taxon>
    </lineage>
</organism>
<name>A0ABR9HT35_9PSEU</name>
<dbReference type="CDD" id="cd04685">
    <property type="entry name" value="NUDIX_Hydrolase"/>
    <property type="match status" value="1"/>
</dbReference>
<dbReference type="PANTHER" id="PTHR43046:SF12">
    <property type="entry name" value="GDP-MANNOSE MANNOSYL HYDROLASE"/>
    <property type="match status" value="1"/>
</dbReference>
<dbReference type="SUPFAM" id="SSF55811">
    <property type="entry name" value="Nudix"/>
    <property type="match status" value="1"/>
</dbReference>
<gene>
    <name evidence="7" type="ORF">H4696_001182</name>
</gene>
<sequence length="164" mass="18575">MTAASEPALRVGARVLLLNRDDEVLLIHARDPDDPGHHWWELPGGGQDPGEKLEDTARREIAEETGLVIDEIGRKLWTRESRFTYRDRDHHRLDHVYLAHTDHDAPQVALRHTANERAGLIERRWWPATALAACVDRLLPAELPELVQSLLDGRFPDTPPALTA</sequence>
<comment type="cofactor">
    <cofactor evidence="1">
        <name>Mg(2+)</name>
        <dbReference type="ChEBI" id="CHEBI:18420"/>
    </cofactor>
</comment>
<protein>
    <submittedName>
        <fullName evidence="7">8-oxo-dGTP pyrophosphatase MutT (NUDIX family)</fullName>
    </submittedName>
</protein>
<dbReference type="PRINTS" id="PR00502">
    <property type="entry name" value="NUDIXFAMILY"/>
</dbReference>
<dbReference type="InterPro" id="IPR000086">
    <property type="entry name" value="NUDIX_hydrolase_dom"/>
</dbReference>
<keyword evidence="3 5" id="KW-0378">Hydrolase</keyword>
<evidence type="ECO:0000256" key="4">
    <source>
        <dbReference type="ARBA" id="ARBA00022842"/>
    </source>
</evidence>
<dbReference type="RefSeq" id="WP_086862228.1">
    <property type="nucleotide sequence ID" value="NZ_JADBEG010000001.1"/>
</dbReference>
<dbReference type="Proteomes" id="UP000631670">
    <property type="component" value="Unassembled WGS sequence"/>
</dbReference>
<evidence type="ECO:0000256" key="2">
    <source>
        <dbReference type="ARBA" id="ARBA00005582"/>
    </source>
</evidence>
<accession>A0ABR9HT35</accession>
<proteinExistence type="inferred from homology"/>